<name>A0A7G1KCY0_9NOCA</name>
<gene>
    <name evidence="2" type="ORF">NWFMUON74_07900</name>
</gene>
<feature type="domain" description="AbiTii" evidence="1">
    <location>
        <begin position="10"/>
        <end position="158"/>
    </location>
</feature>
<evidence type="ECO:0000313" key="3">
    <source>
        <dbReference type="Proteomes" id="UP000516173"/>
    </source>
</evidence>
<evidence type="ECO:0000259" key="1">
    <source>
        <dbReference type="Pfam" id="PF18864"/>
    </source>
</evidence>
<dbReference type="KEGG" id="nwl:NWFMUON74_07900"/>
<dbReference type="GeneID" id="80345411"/>
<reference evidence="2 3" key="1">
    <citation type="submission" date="2020-08" db="EMBL/GenBank/DDBJ databases">
        <title>Genome Sequencing of Nocardia wallacei strain FMUON74 and assembly.</title>
        <authorList>
            <person name="Toyokawa M."/>
            <person name="Uesaka K."/>
        </authorList>
    </citation>
    <scope>NUCLEOTIDE SEQUENCE [LARGE SCALE GENOMIC DNA]</scope>
    <source>
        <strain evidence="2 3">FMUON74</strain>
    </source>
</reference>
<evidence type="ECO:0000313" key="2">
    <source>
        <dbReference type="EMBL" id="BCK53018.1"/>
    </source>
</evidence>
<dbReference type="RefSeq" id="WP_232110827.1">
    <property type="nucleotide sequence ID" value="NZ_AP023396.1"/>
</dbReference>
<protein>
    <recommendedName>
        <fullName evidence="1">AbiTii domain-containing protein</fullName>
    </recommendedName>
</protein>
<dbReference type="AlphaFoldDB" id="A0A7G1KCY0"/>
<dbReference type="Pfam" id="PF18864">
    <property type="entry name" value="AbiTii"/>
    <property type="match status" value="1"/>
</dbReference>
<dbReference type="EMBL" id="AP023396">
    <property type="protein sequence ID" value="BCK53018.1"/>
    <property type="molecule type" value="Genomic_DNA"/>
</dbReference>
<dbReference type="InterPro" id="IPR041304">
    <property type="entry name" value="AbiTii"/>
</dbReference>
<organism evidence="2 3">
    <name type="scientific">Nocardia wallacei</name>
    <dbReference type="NCBI Taxonomy" id="480035"/>
    <lineage>
        <taxon>Bacteria</taxon>
        <taxon>Bacillati</taxon>
        <taxon>Actinomycetota</taxon>
        <taxon>Actinomycetes</taxon>
        <taxon>Mycobacteriales</taxon>
        <taxon>Nocardiaceae</taxon>
        <taxon>Nocardia</taxon>
    </lineage>
</organism>
<proteinExistence type="predicted"/>
<accession>A0A7G1KCY0</accession>
<dbReference type="Proteomes" id="UP000516173">
    <property type="component" value="Chromosome"/>
</dbReference>
<sequence length="311" mass="34428">MVNRQDQALSLAEELLADIELRRLKAGDVVHKASRLARLVGHDELQTFLRYEREGYPSSAYNDPWVERAGRKGAEGEWWSAPLSHIEAAIESSESAITALRGGGNYSGEFASVAAREHDHKIVQYANQTAPLSSICGAVVSTTYSLVTEIYHELLFSELQSTLFATVQTNVDGALAAASGTALDKIERVSERLRDGDAESVSQGLTTCRRLIDSCADYLFPAQENPYSLGDVELKVGQQNVLNRLQAYTHQQGIAKSRRDRLRLTIRELYDRCSAGTHAEVTIQEARFVFLQTYIALGEMLTLREVDTSTS</sequence>
<keyword evidence="3" id="KW-1185">Reference proteome</keyword>